<dbReference type="GO" id="GO:0016430">
    <property type="term" value="F:tRNA (adenine-N6)-methyltransferase activity"/>
    <property type="evidence" value="ECO:0007669"/>
    <property type="project" value="UniProtKB-UniRule"/>
</dbReference>
<dbReference type="Proteomes" id="UP000279760">
    <property type="component" value="Chromosome 1"/>
</dbReference>
<evidence type="ECO:0000256" key="4">
    <source>
        <dbReference type="ARBA" id="ARBA00022691"/>
    </source>
</evidence>
<dbReference type="InterPro" id="IPR029063">
    <property type="entry name" value="SAM-dependent_MTases_sf"/>
</dbReference>
<protein>
    <recommendedName>
        <fullName evidence="6">tRNA1(Val) (adenine(37)-N6)-methyltransferase</fullName>
        <ecNumber evidence="6">2.1.1.223</ecNumber>
    </recommendedName>
    <alternativeName>
        <fullName evidence="6">tRNA m6A37 methyltransferase</fullName>
    </alternativeName>
</protein>
<dbReference type="HAMAP" id="MF_01872">
    <property type="entry name" value="tRNA_methyltr_YfiC"/>
    <property type="match status" value="1"/>
</dbReference>
<gene>
    <name evidence="8" type="ORF">ECB94_11970</name>
</gene>
<dbReference type="EMBL" id="CP033577">
    <property type="protein sequence ID" value="AYV21923.1"/>
    <property type="molecule type" value="Genomic_DNA"/>
</dbReference>
<dbReference type="GO" id="GO:0032259">
    <property type="term" value="P:methylation"/>
    <property type="evidence" value="ECO:0007669"/>
    <property type="project" value="UniProtKB-KW"/>
</dbReference>
<proteinExistence type="inferred from homology"/>
<dbReference type="RefSeq" id="WP_124940649.1">
    <property type="nucleotide sequence ID" value="NZ_CP033577.1"/>
</dbReference>
<reference evidence="8 9" key="1">
    <citation type="submission" date="2018-11" db="EMBL/GenBank/DDBJ databases">
        <title>Complete Genome Sequence of Vbrio mediterranei 117-T6: a Potential Pathogen Bacteria Isolated from the Conchocelis of Pyropia.</title>
        <authorList>
            <person name="Liu Q."/>
        </authorList>
    </citation>
    <scope>NUCLEOTIDE SEQUENCE [LARGE SCALE GENOMIC DNA]</scope>
    <source>
        <strain evidence="8 9">117-T6</strain>
    </source>
</reference>
<feature type="domain" description="Methyltransferase small" evidence="7">
    <location>
        <begin position="42"/>
        <end position="129"/>
    </location>
</feature>
<keyword evidence="4 6" id="KW-0949">S-adenosyl-L-methionine</keyword>
<dbReference type="SUPFAM" id="SSF53335">
    <property type="entry name" value="S-adenosyl-L-methionine-dependent methyltransferases"/>
    <property type="match status" value="1"/>
</dbReference>
<evidence type="ECO:0000256" key="6">
    <source>
        <dbReference type="HAMAP-Rule" id="MF_01872"/>
    </source>
</evidence>
<dbReference type="PROSITE" id="PS00092">
    <property type="entry name" value="N6_MTASE"/>
    <property type="match status" value="1"/>
</dbReference>
<evidence type="ECO:0000256" key="3">
    <source>
        <dbReference type="ARBA" id="ARBA00022679"/>
    </source>
</evidence>
<evidence type="ECO:0000259" key="7">
    <source>
        <dbReference type="Pfam" id="PF05175"/>
    </source>
</evidence>
<dbReference type="EC" id="2.1.1.223" evidence="6"/>
<dbReference type="InterPro" id="IPR022882">
    <property type="entry name" value="tRNA_adenine-N6_MeTrfase"/>
</dbReference>
<keyword evidence="5 6" id="KW-0819">tRNA processing</keyword>
<dbReference type="InterPro" id="IPR007848">
    <property type="entry name" value="Small_mtfrase_dom"/>
</dbReference>
<accession>A0A3G4VAU8</accession>
<comment type="function">
    <text evidence="6">Specifically methylates the adenine in position 37 of tRNA(1)(Val) (anticodon cmo5UAC).</text>
</comment>
<sequence>MTSSTTKTKGFQFKQFSIFDGHSGMPVSTDGVLLGAWAQYHDSTHILDIGTGTGLLSLMIAQRYSNAQITSIDIDAVAIQDAEININRSPWHSRVSLLHSDVLTTPFSESFSGIICNPPYFNSGEQSKNQHRATARHTDTLSHDQLLDACFNLLSDEGEASFVLPKVEGEQFIDIAQQKGWYLNRICQIQSTTKKSCHRLLFTLCKQAISLNTEHLIIHSETGGYSKDFIALTKDFYLKM</sequence>
<dbReference type="GO" id="GO:0003676">
    <property type="term" value="F:nucleic acid binding"/>
    <property type="evidence" value="ECO:0007669"/>
    <property type="project" value="InterPro"/>
</dbReference>
<dbReference type="CDD" id="cd02440">
    <property type="entry name" value="AdoMet_MTases"/>
    <property type="match status" value="1"/>
</dbReference>
<dbReference type="AlphaFoldDB" id="A0A3G4VAU8"/>
<dbReference type="Gene3D" id="3.40.50.150">
    <property type="entry name" value="Vaccinia Virus protein VP39"/>
    <property type="match status" value="1"/>
</dbReference>
<comment type="similarity">
    <text evidence="6">Belongs to the methyltransferase superfamily. tRNA (adenine-N(6)-)-methyltransferase family.</text>
</comment>
<comment type="subcellular location">
    <subcellularLocation>
        <location evidence="6">Cytoplasm</location>
    </subcellularLocation>
</comment>
<dbReference type="PANTHER" id="PTHR47739:SF1">
    <property type="entry name" value="TRNA1(VAL) (ADENINE(37)-N6)-METHYLTRANSFERASE"/>
    <property type="match status" value="1"/>
</dbReference>
<dbReference type="InterPro" id="IPR050210">
    <property type="entry name" value="tRNA_Adenine-N(6)_MTase"/>
</dbReference>
<dbReference type="GO" id="GO:0008033">
    <property type="term" value="P:tRNA processing"/>
    <property type="evidence" value="ECO:0007669"/>
    <property type="project" value="UniProtKB-UniRule"/>
</dbReference>
<evidence type="ECO:0000256" key="2">
    <source>
        <dbReference type="ARBA" id="ARBA00022603"/>
    </source>
</evidence>
<evidence type="ECO:0000256" key="1">
    <source>
        <dbReference type="ARBA" id="ARBA00022490"/>
    </source>
</evidence>
<evidence type="ECO:0000313" key="9">
    <source>
        <dbReference type="Proteomes" id="UP000279760"/>
    </source>
</evidence>
<name>A0A3G4VAU8_9VIBR</name>
<organism evidence="8 9">
    <name type="scientific">Vibrio mediterranei</name>
    <dbReference type="NCBI Taxonomy" id="689"/>
    <lineage>
        <taxon>Bacteria</taxon>
        <taxon>Pseudomonadati</taxon>
        <taxon>Pseudomonadota</taxon>
        <taxon>Gammaproteobacteria</taxon>
        <taxon>Vibrionales</taxon>
        <taxon>Vibrionaceae</taxon>
        <taxon>Vibrio</taxon>
    </lineage>
</organism>
<dbReference type="Pfam" id="PF05175">
    <property type="entry name" value="MTS"/>
    <property type="match status" value="1"/>
</dbReference>
<evidence type="ECO:0000256" key="5">
    <source>
        <dbReference type="ARBA" id="ARBA00022694"/>
    </source>
</evidence>
<dbReference type="InterPro" id="IPR002052">
    <property type="entry name" value="DNA_methylase_N6_adenine_CS"/>
</dbReference>
<evidence type="ECO:0000313" key="8">
    <source>
        <dbReference type="EMBL" id="AYV21923.1"/>
    </source>
</evidence>
<keyword evidence="3 6" id="KW-0808">Transferase</keyword>
<keyword evidence="1 6" id="KW-0963">Cytoplasm</keyword>
<keyword evidence="2 6" id="KW-0489">Methyltransferase</keyword>
<dbReference type="GO" id="GO:0005737">
    <property type="term" value="C:cytoplasm"/>
    <property type="evidence" value="ECO:0007669"/>
    <property type="project" value="UniProtKB-SubCell"/>
</dbReference>
<comment type="catalytic activity">
    <reaction evidence="6">
        <text>adenosine(37) in tRNA1(Val) + S-adenosyl-L-methionine = N(6)-methyladenosine(37) in tRNA1(Val) + S-adenosyl-L-homocysteine + H(+)</text>
        <dbReference type="Rhea" id="RHEA:43160"/>
        <dbReference type="Rhea" id="RHEA-COMP:10369"/>
        <dbReference type="Rhea" id="RHEA-COMP:10370"/>
        <dbReference type="ChEBI" id="CHEBI:15378"/>
        <dbReference type="ChEBI" id="CHEBI:57856"/>
        <dbReference type="ChEBI" id="CHEBI:59789"/>
        <dbReference type="ChEBI" id="CHEBI:74411"/>
        <dbReference type="ChEBI" id="CHEBI:74449"/>
        <dbReference type="EC" id="2.1.1.223"/>
    </reaction>
</comment>
<dbReference type="PANTHER" id="PTHR47739">
    <property type="entry name" value="TRNA1(VAL) (ADENINE(37)-N6)-METHYLTRANSFERASE"/>
    <property type="match status" value="1"/>
</dbReference>